<dbReference type="PANTHER" id="PTHR45339:SF1">
    <property type="entry name" value="HYBRID SIGNAL TRANSDUCTION HISTIDINE KINASE J"/>
    <property type="match status" value="1"/>
</dbReference>
<evidence type="ECO:0000256" key="15">
    <source>
        <dbReference type="ARBA" id="ARBA00068150"/>
    </source>
</evidence>
<dbReference type="FunFam" id="1.10.287.130:FF:000002">
    <property type="entry name" value="Two-component osmosensing histidine kinase"/>
    <property type="match status" value="1"/>
</dbReference>
<comment type="subunit">
    <text evidence="14">At low DSF concentrations, interacts with RpfF.</text>
</comment>
<evidence type="ECO:0000313" key="24">
    <source>
        <dbReference type="EMBL" id="SJZ68738.1"/>
    </source>
</evidence>
<dbReference type="NCBIfam" id="TIGR00229">
    <property type="entry name" value="sensory_box"/>
    <property type="match status" value="1"/>
</dbReference>
<evidence type="ECO:0000259" key="22">
    <source>
        <dbReference type="PROSITE" id="PS50113"/>
    </source>
</evidence>
<evidence type="ECO:0000256" key="12">
    <source>
        <dbReference type="ARBA" id="ARBA00023012"/>
    </source>
</evidence>
<organism evidence="24 25">
    <name type="scientific">Chitinophaga eiseniae</name>
    <dbReference type="NCBI Taxonomy" id="634771"/>
    <lineage>
        <taxon>Bacteria</taxon>
        <taxon>Pseudomonadati</taxon>
        <taxon>Bacteroidota</taxon>
        <taxon>Chitinophagia</taxon>
        <taxon>Chitinophagales</taxon>
        <taxon>Chitinophagaceae</taxon>
        <taxon>Chitinophaga</taxon>
    </lineage>
</organism>
<evidence type="ECO:0000256" key="6">
    <source>
        <dbReference type="ARBA" id="ARBA00022679"/>
    </source>
</evidence>
<keyword evidence="8" id="KW-0547">Nucleotide-binding</keyword>
<dbReference type="PRINTS" id="PR00344">
    <property type="entry name" value="BCTRLSENSOR"/>
</dbReference>
<evidence type="ECO:0000256" key="2">
    <source>
        <dbReference type="ARBA" id="ARBA00004651"/>
    </source>
</evidence>
<dbReference type="Gene3D" id="3.40.50.2300">
    <property type="match status" value="1"/>
</dbReference>
<dbReference type="SMART" id="SM00086">
    <property type="entry name" value="PAC"/>
    <property type="match status" value="1"/>
</dbReference>
<dbReference type="InterPro" id="IPR000700">
    <property type="entry name" value="PAS-assoc_C"/>
</dbReference>
<dbReference type="PROSITE" id="PS50894">
    <property type="entry name" value="HPT"/>
    <property type="match status" value="1"/>
</dbReference>
<dbReference type="GO" id="GO:0000155">
    <property type="term" value="F:phosphorelay sensor kinase activity"/>
    <property type="evidence" value="ECO:0007669"/>
    <property type="project" value="InterPro"/>
</dbReference>
<evidence type="ECO:0000256" key="16">
    <source>
        <dbReference type="PROSITE-ProRule" id="PRU00110"/>
    </source>
</evidence>
<evidence type="ECO:0000256" key="18">
    <source>
        <dbReference type="SAM" id="MobiDB-lite"/>
    </source>
</evidence>
<evidence type="ECO:0000313" key="25">
    <source>
        <dbReference type="Proteomes" id="UP000190367"/>
    </source>
</evidence>
<dbReference type="InterPro" id="IPR003661">
    <property type="entry name" value="HisK_dim/P_dom"/>
</dbReference>
<evidence type="ECO:0000256" key="1">
    <source>
        <dbReference type="ARBA" id="ARBA00000085"/>
    </source>
</evidence>
<dbReference type="GO" id="GO:0005886">
    <property type="term" value="C:plasma membrane"/>
    <property type="evidence" value="ECO:0007669"/>
    <property type="project" value="UniProtKB-SubCell"/>
</dbReference>
<dbReference type="InterPro" id="IPR036641">
    <property type="entry name" value="HPT_dom_sf"/>
</dbReference>
<evidence type="ECO:0000259" key="21">
    <source>
        <dbReference type="PROSITE" id="PS50112"/>
    </source>
</evidence>
<dbReference type="InterPro" id="IPR008207">
    <property type="entry name" value="Sig_transdc_His_kin_Hpt_dom"/>
</dbReference>
<dbReference type="SMART" id="SM00448">
    <property type="entry name" value="REC"/>
    <property type="match status" value="1"/>
</dbReference>
<dbReference type="EMBL" id="FUWZ01000001">
    <property type="protein sequence ID" value="SJZ68738.1"/>
    <property type="molecule type" value="Genomic_DNA"/>
</dbReference>
<dbReference type="InterPro" id="IPR005467">
    <property type="entry name" value="His_kinase_dom"/>
</dbReference>
<dbReference type="GO" id="GO:0006355">
    <property type="term" value="P:regulation of DNA-templated transcription"/>
    <property type="evidence" value="ECO:0007669"/>
    <property type="project" value="InterPro"/>
</dbReference>
<evidence type="ECO:0000256" key="3">
    <source>
        <dbReference type="ARBA" id="ARBA00012438"/>
    </source>
</evidence>
<comment type="subcellular location">
    <subcellularLocation>
        <location evidence="2">Cell membrane</location>
        <topology evidence="2">Multi-pass membrane protein</topology>
    </subcellularLocation>
</comment>
<evidence type="ECO:0000256" key="11">
    <source>
        <dbReference type="ARBA" id="ARBA00022989"/>
    </source>
</evidence>
<feature type="domain" description="PAC" evidence="22">
    <location>
        <begin position="227"/>
        <end position="279"/>
    </location>
</feature>
<evidence type="ECO:0000256" key="5">
    <source>
        <dbReference type="ARBA" id="ARBA00022553"/>
    </source>
</evidence>
<dbReference type="InterPro" id="IPR001610">
    <property type="entry name" value="PAC"/>
</dbReference>
<dbReference type="CDD" id="cd00130">
    <property type="entry name" value="PAS"/>
    <property type="match status" value="1"/>
</dbReference>
<dbReference type="InterPro" id="IPR011006">
    <property type="entry name" value="CheY-like_superfamily"/>
</dbReference>
<dbReference type="Pfam" id="PF01627">
    <property type="entry name" value="Hpt"/>
    <property type="match status" value="1"/>
</dbReference>
<evidence type="ECO:0000256" key="14">
    <source>
        <dbReference type="ARBA" id="ARBA00064003"/>
    </source>
</evidence>
<keyword evidence="6" id="KW-0808">Transferase</keyword>
<evidence type="ECO:0000256" key="17">
    <source>
        <dbReference type="PROSITE-ProRule" id="PRU00169"/>
    </source>
</evidence>
<dbReference type="CDD" id="cd17546">
    <property type="entry name" value="REC_hyHK_CKI1_RcsC-like"/>
    <property type="match status" value="1"/>
</dbReference>
<dbReference type="InterPro" id="IPR004358">
    <property type="entry name" value="Sig_transdc_His_kin-like_C"/>
</dbReference>
<dbReference type="PANTHER" id="PTHR45339">
    <property type="entry name" value="HYBRID SIGNAL TRANSDUCTION HISTIDINE KINASE J"/>
    <property type="match status" value="1"/>
</dbReference>
<dbReference type="SUPFAM" id="SSF47226">
    <property type="entry name" value="Histidine-containing phosphotransfer domain, HPT domain"/>
    <property type="match status" value="1"/>
</dbReference>
<dbReference type="OrthoDB" id="9781208at2"/>
<evidence type="ECO:0000256" key="9">
    <source>
        <dbReference type="ARBA" id="ARBA00022777"/>
    </source>
</evidence>
<dbReference type="Gene3D" id="3.30.450.20">
    <property type="entry name" value="PAS domain"/>
    <property type="match status" value="1"/>
</dbReference>
<dbReference type="InterPro" id="IPR036890">
    <property type="entry name" value="HATPase_C_sf"/>
</dbReference>
<feature type="domain" description="Histidine kinase" evidence="19">
    <location>
        <begin position="297"/>
        <end position="518"/>
    </location>
</feature>
<dbReference type="CDD" id="cd16922">
    <property type="entry name" value="HATPase_EvgS-ArcB-TorS-like"/>
    <property type="match status" value="1"/>
</dbReference>
<keyword evidence="10" id="KW-0067">ATP-binding</keyword>
<dbReference type="Gene3D" id="1.20.120.160">
    <property type="entry name" value="HPT domain"/>
    <property type="match status" value="1"/>
</dbReference>
<protein>
    <recommendedName>
        <fullName evidence="15">Sensory/regulatory protein RpfC</fullName>
        <ecNumber evidence="3">2.7.13.3</ecNumber>
    </recommendedName>
</protein>
<keyword evidence="13" id="KW-0472">Membrane</keyword>
<dbReference type="PROSITE" id="PS50109">
    <property type="entry name" value="HIS_KIN"/>
    <property type="match status" value="1"/>
</dbReference>
<dbReference type="SUPFAM" id="SSF55874">
    <property type="entry name" value="ATPase domain of HSP90 chaperone/DNA topoisomerase II/histidine kinase"/>
    <property type="match status" value="1"/>
</dbReference>
<dbReference type="InterPro" id="IPR036097">
    <property type="entry name" value="HisK_dim/P_sf"/>
</dbReference>
<reference evidence="25" key="1">
    <citation type="submission" date="2017-02" db="EMBL/GenBank/DDBJ databases">
        <authorList>
            <person name="Varghese N."/>
            <person name="Submissions S."/>
        </authorList>
    </citation>
    <scope>NUCLEOTIDE SEQUENCE [LARGE SCALE GENOMIC DNA]</scope>
    <source>
        <strain evidence="25">DSM 22224</strain>
    </source>
</reference>
<dbReference type="InterPro" id="IPR013767">
    <property type="entry name" value="PAS_fold"/>
</dbReference>
<evidence type="ECO:0000256" key="13">
    <source>
        <dbReference type="ARBA" id="ARBA00023136"/>
    </source>
</evidence>
<dbReference type="Pfam" id="PF00512">
    <property type="entry name" value="HisKA"/>
    <property type="match status" value="1"/>
</dbReference>
<dbReference type="SUPFAM" id="SSF52172">
    <property type="entry name" value="CheY-like"/>
    <property type="match status" value="1"/>
</dbReference>
<feature type="domain" description="HPt" evidence="23">
    <location>
        <begin position="698"/>
        <end position="794"/>
    </location>
</feature>
<feature type="modified residue" description="Phosphohistidine" evidence="16">
    <location>
        <position position="737"/>
    </location>
</feature>
<dbReference type="GO" id="GO:0005524">
    <property type="term" value="F:ATP binding"/>
    <property type="evidence" value="ECO:0007669"/>
    <property type="project" value="UniProtKB-KW"/>
</dbReference>
<feature type="compositionally biased region" description="Low complexity" evidence="18">
    <location>
        <begin position="13"/>
        <end position="22"/>
    </location>
</feature>
<dbReference type="RefSeq" id="WP_078667820.1">
    <property type="nucleotide sequence ID" value="NZ_FUWZ01000001.1"/>
</dbReference>
<evidence type="ECO:0000256" key="10">
    <source>
        <dbReference type="ARBA" id="ARBA00022840"/>
    </source>
</evidence>
<dbReference type="CDD" id="cd00088">
    <property type="entry name" value="HPT"/>
    <property type="match status" value="1"/>
</dbReference>
<dbReference type="Pfam" id="PF00989">
    <property type="entry name" value="PAS"/>
    <property type="match status" value="1"/>
</dbReference>
<proteinExistence type="predicted"/>
<name>A0A1T4MPT2_9BACT</name>
<evidence type="ECO:0000259" key="20">
    <source>
        <dbReference type="PROSITE" id="PS50110"/>
    </source>
</evidence>
<dbReference type="FunFam" id="3.30.565.10:FF:000010">
    <property type="entry name" value="Sensor histidine kinase RcsC"/>
    <property type="match status" value="1"/>
</dbReference>
<dbReference type="PROSITE" id="PS50110">
    <property type="entry name" value="RESPONSE_REGULATORY"/>
    <property type="match status" value="1"/>
</dbReference>
<evidence type="ECO:0000259" key="19">
    <source>
        <dbReference type="PROSITE" id="PS50109"/>
    </source>
</evidence>
<dbReference type="SMART" id="SM00091">
    <property type="entry name" value="PAS"/>
    <property type="match status" value="2"/>
</dbReference>
<dbReference type="InterPro" id="IPR000014">
    <property type="entry name" value="PAS"/>
</dbReference>
<dbReference type="EC" id="2.7.13.3" evidence="3"/>
<sequence length="810" mass="91877">MTSKGKNARKIPAPDTAPTAARDTPDICSLPIHAWLSHTSAGILVTDEDFRCCWTNDVLSGRLPHPIPENLPFDDLIQLLKPLVTGPDAFATKMNAVRSEKKALFGWELVLETGTTVEVAYTPVFDGPGFKGSIWQVINITRKYHVQEEIKRNEHKFRVMLNNLNAAMCETDLDGNITRVYESFCRLSGYSEGELLGKNITDVFVPEENRAFARALRRKRLSENVPLVYDMEIVLKDGSRRWVLASSANVYDRNGNITGGAGIHMDITGQKRLQRDLENARHLAEEARIAQKDFLASMSHEIRTPLNAIIGMAHLLEETSLDPQQKEYVNILKHSSGILLGIVSDILDISRIEAGELQVNQREFNPRELIQSLRHTFELKLGRRPVTITAELDANLNTWLIGDDVLLNQILLNLLGNAEKFTSEGEIAIKATQESWLDNTIWVRFRVCDTGIGIPKDKLELIFRNYKQAEADIREKYGGTGLGLAIVKQLVELLGGTISVEDCQGYNTCFVFDLPFMDSRKPISASGIKPRKKGKQRTFEEARVLVVEDNQMNLRYMMSLLDKYKINYQLATNGPDATWFLNARQYDLILMDIRIPGMNGLELAQQIRTDENQFNVATPIVATTAVAMENTAATVRAAGITDILIKPYTPDQLLQIFNKYLNEEETELIMEEEVQNISGFEFHPELDVKYLTALYENNISYAADLFEIFIRTIRDEIKKLKAIVDTGDWERVKFQVHKLKPNFAMVGLTWISAKMQELENYLRTGEPQQPESATRLFDEIVADVDKYYPVVDEEYARMREFVDAASHPHQ</sequence>
<dbReference type="AlphaFoldDB" id="A0A1T4MPT2"/>
<keyword evidence="5 17" id="KW-0597">Phosphoprotein</keyword>
<keyword evidence="9" id="KW-0418">Kinase</keyword>
<evidence type="ECO:0000256" key="4">
    <source>
        <dbReference type="ARBA" id="ARBA00022475"/>
    </source>
</evidence>
<feature type="region of interest" description="Disordered" evidence="18">
    <location>
        <begin position="1"/>
        <end position="22"/>
    </location>
</feature>
<keyword evidence="25" id="KW-1185">Reference proteome</keyword>
<feature type="domain" description="PAS" evidence="21">
    <location>
        <begin position="153"/>
        <end position="218"/>
    </location>
</feature>
<keyword evidence="4" id="KW-1003">Cell membrane</keyword>
<keyword evidence="7" id="KW-0812">Transmembrane</keyword>
<dbReference type="InterPro" id="IPR003594">
    <property type="entry name" value="HATPase_dom"/>
</dbReference>
<dbReference type="Proteomes" id="UP000190367">
    <property type="component" value="Unassembled WGS sequence"/>
</dbReference>
<dbReference type="Pfam" id="PF02518">
    <property type="entry name" value="HATPase_c"/>
    <property type="match status" value="1"/>
</dbReference>
<gene>
    <name evidence="24" type="ORF">SAMN04488128_1011206</name>
</gene>
<dbReference type="InterPro" id="IPR035965">
    <property type="entry name" value="PAS-like_dom_sf"/>
</dbReference>
<feature type="modified residue" description="4-aspartylphosphate" evidence="17">
    <location>
        <position position="592"/>
    </location>
</feature>
<comment type="catalytic activity">
    <reaction evidence="1">
        <text>ATP + protein L-histidine = ADP + protein N-phospho-L-histidine.</text>
        <dbReference type="EC" id="2.7.13.3"/>
    </reaction>
</comment>
<dbReference type="Gene3D" id="1.10.287.130">
    <property type="match status" value="1"/>
</dbReference>
<dbReference type="SMART" id="SM00387">
    <property type="entry name" value="HATPase_c"/>
    <property type="match status" value="1"/>
</dbReference>
<dbReference type="PROSITE" id="PS50113">
    <property type="entry name" value="PAC"/>
    <property type="match status" value="1"/>
</dbReference>
<keyword evidence="11" id="KW-1133">Transmembrane helix</keyword>
<dbReference type="Gene3D" id="3.30.565.10">
    <property type="entry name" value="Histidine kinase-like ATPase, C-terminal domain"/>
    <property type="match status" value="1"/>
</dbReference>
<evidence type="ECO:0000256" key="7">
    <source>
        <dbReference type="ARBA" id="ARBA00022692"/>
    </source>
</evidence>
<evidence type="ECO:0000259" key="23">
    <source>
        <dbReference type="PROSITE" id="PS50894"/>
    </source>
</evidence>
<dbReference type="CDD" id="cd00082">
    <property type="entry name" value="HisKA"/>
    <property type="match status" value="1"/>
</dbReference>
<dbReference type="SUPFAM" id="SSF55785">
    <property type="entry name" value="PYP-like sensor domain (PAS domain)"/>
    <property type="match status" value="1"/>
</dbReference>
<keyword evidence="12" id="KW-0902">Two-component regulatory system</keyword>
<dbReference type="InterPro" id="IPR001789">
    <property type="entry name" value="Sig_transdc_resp-reg_receiver"/>
</dbReference>
<evidence type="ECO:0000256" key="8">
    <source>
        <dbReference type="ARBA" id="ARBA00022741"/>
    </source>
</evidence>
<dbReference type="STRING" id="634771.SAMN04488128_1011206"/>
<dbReference type="SMART" id="SM00388">
    <property type="entry name" value="HisKA"/>
    <property type="match status" value="1"/>
</dbReference>
<dbReference type="PROSITE" id="PS50112">
    <property type="entry name" value="PAS"/>
    <property type="match status" value="1"/>
</dbReference>
<dbReference type="Pfam" id="PF00072">
    <property type="entry name" value="Response_reg"/>
    <property type="match status" value="1"/>
</dbReference>
<dbReference type="SUPFAM" id="SSF47384">
    <property type="entry name" value="Homodimeric domain of signal transducing histidine kinase"/>
    <property type="match status" value="1"/>
</dbReference>
<accession>A0A1T4MPT2</accession>
<feature type="domain" description="Response regulatory" evidence="20">
    <location>
        <begin position="543"/>
        <end position="661"/>
    </location>
</feature>